<dbReference type="InterPro" id="IPR025110">
    <property type="entry name" value="AMP-bd_C"/>
</dbReference>
<feature type="domain" description="AMP-binding enzyme C-terminal" evidence="4">
    <location>
        <begin position="397"/>
        <end position="472"/>
    </location>
</feature>
<dbReference type="SUPFAM" id="SSF56801">
    <property type="entry name" value="Acetyl-CoA synthetase-like"/>
    <property type="match status" value="1"/>
</dbReference>
<dbReference type="InterPro" id="IPR045851">
    <property type="entry name" value="AMP-bd_C_sf"/>
</dbReference>
<protein>
    <submittedName>
        <fullName evidence="5">Bile acid-coenzyme A ligase</fullName>
    </submittedName>
</protein>
<keyword evidence="6" id="KW-1185">Reference proteome</keyword>
<dbReference type="Pfam" id="PF13193">
    <property type="entry name" value="AMP-binding_C"/>
    <property type="match status" value="1"/>
</dbReference>
<dbReference type="PANTHER" id="PTHR43201">
    <property type="entry name" value="ACYL-COA SYNTHETASE"/>
    <property type="match status" value="1"/>
</dbReference>
<evidence type="ECO:0000313" key="6">
    <source>
        <dbReference type="Proteomes" id="UP000568022"/>
    </source>
</evidence>
<dbReference type="AlphaFoldDB" id="A0A7W8BWH7"/>
<dbReference type="Gene3D" id="3.30.300.30">
    <property type="match status" value="1"/>
</dbReference>
<keyword evidence="2 5" id="KW-0436">Ligase</keyword>
<evidence type="ECO:0000313" key="5">
    <source>
        <dbReference type="EMBL" id="MBB5130242.1"/>
    </source>
</evidence>
<dbReference type="Proteomes" id="UP000568022">
    <property type="component" value="Unassembled WGS sequence"/>
</dbReference>
<dbReference type="GO" id="GO:0006631">
    <property type="term" value="P:fatty acid metabolic process"/>
    <property type="evidence" value="ECO:0007669"/>
    <property type="project" value="TreeGrafter"/>
</dbReference>
<dbReference type="InterPro" id="IPR042099">
    <property type="entry name" value="ANL_N_sf"/>
</dbReference>
<dbReference type="InterPro" id="IPR020845">
    <property type="entry name" value="AMP-binding_CS"/>
</dbReference>
<name>A0A7W8BWH7_9ACTN</name>
<evidence type="ECO:0000259" key="3">
    <source>
        <dbReference type="Pfam" id="PF00501"/>
    </source>
</evidence>
<feature type="domain" description="AMP-dependent synthetase/ligase" evidence="3">
    <location>
        <begin position="134"/>
        <end position="345"/>
    </location>
</feature>
<gene>
    <name evidence="5" type="ORF">FHS32_007039</name>
</gene>
<evidence type="ECO:0000259" key="4">
    <source>
        <dbReference type="Pfam" id="PF13193"/>
    </source>
</evidence>
<dbReference type="InterPro" id="IPR000873">
    <property type="entry name" value="AMP-dep_synth/lig_dom"/>
</dbReference>
<reference evidence="5 6" key="1">
    <citation type="submission" date="2020-08" db="EMBL/GenBank/DDBJ databases">
        <title>Genomic Encyclopedia of Type Strains, Phase III (KMG-III): the genomes of soil and plant-associated and newly described type strains.</title>
        <authorList>
            <person name="Whitman W."/>
        </authorList>
    </citation>
    <scope>NUCLEOTIDE SEQUENCE [LARGE SCALE GENOMIC DNA]</scope>
    <source>
        <strain evidence="5 6">CECT 3226</strain>
    </source>
</reference>
<dbReference type="EMBL" id="JACHJE010000031">
    <property type="protein sequence ID" value="MBB5130242.1"/>
    <property type="molecule type" value="Genomic_DNA"/>
</dbReference>
<dbReference type="Gene3D" id="3.40.50.12780">
    <property type="entry name" value="N-terminal domain of ligase-like"/>
    <property type="match status" value="1"/>
</dbReference>
<dbReference type="GO" id="GO:0031956">
    <property type="term" value="F:medium-chain fatty acid-CoA ligase activity"/>
    <property type="evidence" value="ECO:0007669"/>
    <property type="project" value="TreeGrafter"/>
</dbReference>
<evidence type="ECO:0000256" key="1">
    <source>
        <dbReference type="ARBA" id="ARBA00006432"/>
    </source>
</evidence>
<dbReference type="PROSITE" id="PS00455">
    <property type="entry name" value="AMP_BINDING"/>
    <property type="match status" value="1"/>
</dbReference>
<dbReference type="PANTHER" id="PTHR43201:SF5">
    <property type="entry name" value="MEDIUM-CHAIN ACYL-COA LIGASE ACSF2, MITOCHONDRIAL"/>
    <property type="match status" value="1"/>
</dbReference>
<comment type="similarity">
    <text evidence="1">Belongs to the ATP-dependent AMP-binding enzyme family.</text>
</comment>
<sequence>MSAEPPLSGPARTDDFSLRRAWDGAGASAIAIAHLRSGTRVTFGDLEARVSSAARQLRTRAASHGLAQPVVVHEAHDEIATLVTVLAAARAGLGVCLVRAGTWAATSQRLCSQLVAAGFDGVLREGMLATRSERAPQGDPGAWRLLLHSGGTTGRPKLIRLDLSPAALSGMQRLYRRAGWHPGSHQLGLLPLHHAAGLIPALTGLLGGGRLTVTGRAFDPDDVLDVIAAQSVEWLCTTPTHLRLLALADGFATADLGTLHGVLHTAAACDHETKRRWIERIGETRVHEFYSSTEQVGLTFCSGREWTQRPGTVGKGYLTRVSVRDADGRPVPAGTVGEVYMRSLSHARNSAPGVRRTSDGYCSVGDRGYLDAAGYLFLVGRDGDMFTVGGENVYPAELESAILQVPGVLDVMVRPRSHGVLGSIAEALVVADDPTKATASAIKTHCRRILPPASRPHVLSFVEALPRTEVGKLKRLSTDDH</sequence>
<organism evidence="5 6">
    <name type="scientific">Streptomyces griseoloalbus</name>
    <dbReference type="NCBI Taxonomy" id="67303"/>
    <lineage>
        <taxon>Bacteria</taxon>
        <taxon>Bacillati</taxon>
        <taxon>Actinomycetota</taxon>
        <taxon>Actinomycetes</taxon>
        <taxon>Kitasatosporales</taxon>
        <taxon>Streptomycetaceae</taxon>
        <taxon>Streptomyces</taxon>
    </lineage>
</organism>
<comment type="caution">
    <text evidence="5">The sequence shown here is derived from an EMBL/GenBank/DDBJ whole genome shotgun (WGS) entry which is preliminary data.</text>
</comment>
<accession>A0A7W8BWH7</accession>
<proteinExistence type="inferred from homology"/>
<dbReference type="Pfam" id="PF00501">
    <property type="entry name" value="AMP-binding"/>
    <property type="match status" value="1"/>
</dbReference>
<evidence type="ECO:0000256" key="2">
    <source>
        <dbReference type="ARBA" id="ARBA00022598"/>
    </source>
</evidence>